<evidence type="ECO:0000313" key="1">
    <source>
        <dbReference type="EMBL" id="MFL0269063.1"/>
    </source>
</evidence>
<comment type="caution">
    <text evidence="1">The sequence shown here is derived from an EMBL/GenBank/DDBJ whole genome shotgun (WGS) entry which is preliminary data.</text>
</comment>
<name>A0ABW8TWC2_9CLOT</name>
<dbReference type="Pfam" id="PF11148">
    <property type="entry name" value="DUF2922"/>
    <property type="match status" value="1"/>
</dbReference>
<dbReference type="Proteomes" id="UP001623661">
    <property type="component" value="Unassembled WGS sequence"/>
</dbReference>
<evidence type="ECO:0000313" key="2">
    <source>
        <dbReference type="Proteomes" id="UP001623661"/>
    </source>
</evidence>
<accession>A0ABW8TWC2</accession>
<proteinExistence type="predicted"/>
<gene>
    <name evidence="1" type="ORF">ACJDUH_13270</name>
</gene>
<sequence length="73" mass="7857">MAEKTLVMTFLNSSGSKASISLPGVRDNVTQEEISAAMDVIITKNIFQSSGGDLITRQAAQITEKNVTTLEVR</sequence>
<dbReference type="InterPro" id="IPR021321">
    <property type="entry name" value="DUF2922"/>
</dbReference>
<dbReference type="RefSeq" id="WP_406765682.1">
    <property type="nucleotide sequence ID" value="NZ_JBJHZY010000002.1"/>
</dbReference>
<keyword evidence="2" id="KW-1185">Reference proteome</keyword>
<dbReference type="EMBL" id="JBJHZY010000002">
    <property type="protein sequence ID" value="MFL0269063.1"/>
    <property type="molecule type" value="Genomic_DNA"/>
</dbReference>
<protein>
    <submittedName>
        <fullName evidence="1">DUF2922 domain-containing protein</fullName>
    </submittedName>
</protein>
<organism evidence="1 2">
    <name type="scientific">Candidatus Clostridium radicumherbarum</name>
    <dbReference type="NCBI Taxonomy" id="3381662"/>
    <lineage>
        <taxon>Bacteria</taxon>
        <taxon>Bacillati</taxon>
        <taxon>Bacillota</taxon>
        <taxon>Clostridia</taxon>
        <taxon>Eubacteriales</taxon>
        <taxon>Clostridiaceae</taxon>
        <taxon>Clostridium</taxon>
    </lineage>
</organism>
<reference evidence="1 2" key="1">
    <citation type="submission" date="2024-11" db="EMBL/GenBank/DDBJ databases">
        <authorList>
            <person name="Heng Y.C."/>
            <person name="Lim A.C.H."/>
            <person name="Lee J.K.Y."/>
            <person name="Kittelmann S."/>
        </authorList>
    </citation>
    <scope>NUCLEOTIDE SEQUENCE [LARGE SCALE GENOMIC DNA]</scope>
    <source>
        <strain evidence="1 2">WILCCON 0202</strain>
    </source>
</reference>